<dbReference type="InterPro" id="IPR001613">
    <property type="entry name" value="Flavin_amine_oxidase"/>
</dbReference>
<dbReference type="EMBL" id="BMML01000004">
    <property type="protein sequence ID" value="GGN00700.1"/>
    <property type="molecule type" value="Genomic_DNA"/>
</dbReference>
<dbReference type="Gene3D" id="3.50.50.60">
    <property type="entry name" value="FAD/NAD(P)-binding domain"/>
    <property type="match status" value="2"/>
</dbReference>
<evidence type="ECO:0000256" key="4">
    <source>
        <dbReference type="PIRSR" id="PIRSR601613-1"/>
    </source>
</evidence>
<dbReference type="Proteomes" id="UP000653411">
    <property type="component" value="Unassembled WGS sequence"/>
</dbReference>
<dbReference type="PANTHER" id="PTHR43563">
    <property type="entry name" value="AMINE OXIDASE"/>
    <property type="match status" value="1"/>
</dbReference>
<organism evidence="6 7">
    <name type="scientific">Streptomyces fuscichromogenes</name>
    <dbReference type="NCBI Taxonomy" id="1324013"/>
    <lineage>
        <taxon>Bacteria</taxon>
        <taxon>Bacillati</taxon>
        <taxon>Actinomycetota</taxon>
        <taxon>Actinomycetes</taxon>
        <taxon>Kitasatosporales</taxon>
        <taxon>Streptomycetaceae</taxon>
        <taxon>Streptomyces</taxon>
    </lineage>
</organism>
<dbReference type="InterPro" id="IPR002937">
    <property type="entry name" value="Amino_oxidase"/>
</dbReference>
<reference evidence="6" key="2">
    <citation type="submission" date="2020-09" db="EMBL/GenBank/DDBJ databases">
        <authorList>
            <person name="Sun Q."/>
            <person name="Zhou Y."/>
        </authorList>
    </citation>
    <scope>NUCLEOTIDE SEQUENCE</scope>
    <source>
        <strain evidence="6">CGMCC 4.7110</strain>
    </source>
</reference>
<feature type="domain" description="Amine oxidase" evidence="5">
    <location>
        <begin position="110"/>
        <end position="345"/>
    </location>
</feature>
<feature type="binding site" evidence="4">
    <location>
        <position position="138"/>
    </location>
    <ligand>
        <name>FAD</name>
        <dbReference type="ChEBI" id="CHEBI:57692"/>
    </ligand>
</feature>
<dbReference type="InterPro" id="IPR036188">
    <property type="entry name" value="FAD/NAD-bd_sf"/>
</dbReference>
<evidence type="ECO:0000313" key="6">
    <source>
        <dbReference type="EMBL" id="GGN00700.1"/>
    </source>
</evidence>
<dbReference type="PRINTS" id="PR00757">
    <property type="entry name" value="AMINEOXDASEF"/>
</dbReference>
<gene>
    <name evidence="6" type="ORF">GCM10011578_022430</name>
</gene>
<evidence type="ECO:0000256" key="2">
    <source>
        <dbReference type="ARBA" id="ARBA00005995"/>
    </source>
</evidence>
<dbReference type="SUPFAM" id="SSF54373">
    <property type="entry name" value="FAD-linked reductases, C-terminal domain"/>
    <property type="match status" value="1"/>
</dbReference>
<name>A0A917XAD7_9ACTN</name>
<evidence type="ECO:0000259" key="5">
    <source>
        <dbReference type="Pfam" id="PF01593"/>
    </source>
</evidence>
<accession>A0A917XAD7</accession>
<evidence type="ECO:0000313" key="7">
    <source>
        <dbReference type="Proteomes" id="UP000653411"/>
    </source>
</evidence>
<keyword evidence="7" id="KW-1185">Reference proteome</keyword>
<proteinExistence type="inferred from homology"/>
<dbReference type="Pfam" id="PF01593">
    <property type="entry name" value="Amino_oxidase"/>
    <property type="match status" value="1"/>
</dbReference>
<reference evidence="6" key="1">
    <citation type="journal article" date="2014" name="Int. J. Syst. Evol. Microbiol.">
        <title>Complete genome sequence of Corynebacterium casei LMG S-19264T (=DSM 44701T), isolated from a smear-ripened cheese.</title>
        <authorList>
            <consortium name="US DOE Joint Genome Institute (JGI-PGF)"/>
            <person name="Walter F."/>
            <person name="Albersmeier A."/>
            <person name="Kalinowski J."/>
            <person name="Ruckert C."/>
        </authorList>
    </citation>
    <scope>NUCLEOTIDE SEQUENCE</scope>
    <source>
        <strain evidence="6">CGMCC 4.7110</strain>
    </source>
</reference>
<dbReference type="RefSeq" id="WP_189262479.1">
    <property type="nucleotide sequence ID" value="NZ_BMML01000004.1"/>
</dbReference>
<dbReference type="PANTHER" id="PTHR43563:SF1">
    <property type="entry name" value="AMINE OXIDASE [FLAVIN-CONTAINING] B"/>
    <property type="match status" value="1"/>
</dbReference>
<protein>
    <recommendedName>
        <fullName evidence="5">Amine oxidase domain-containing protein</fullName>
    </recommendedName>
</protein>
<feature type="binding site" evidence="4">
    <location>
        <position position="324"/>
    </location>
    <ligand>
        <name>FAD</name>
        <dbReference type="ChEBI" id="CHEBI:57692"/>
    </ligand>
</feature>
<keyword evidence="3" id="KW-0560">Oxidoreductase</keyword>
<evidence type="ECO:0000256" key="3">
    <source>
        <dbReference type="ARBA" id="ARBA00023002"/>
    </source>
</evidence>
<dbReference type="SUPFAM" id="SSF51905">
    <property type="entry name" value="FAD/NAD(P)-binding domain"/>
    <property type="match status" value="1"/>
</dbReference>
<comment type="cofactor">
    <cofactor evidence="1">
        <name>FAD</name>
        <dbReference type="ChEBI" id="CHEBI:57692"/>
    </cofactor>
</comment>
<sequence>MLQHHGHDVVVVGAGIAGLAATAALVAAGRDTVCLEARERVGGRLLSAAAPPGALDLGATWYWKGERRVADLAARLGIDTFEQPLAGDTLVQDATGVRRLHGNLLDAPARRFAPGAEALARALAAELPADVVRPDSPVTAIHRRATGGLDVRTPGSVLHAEQVIVAVPPALALARIDFGSHLSPELVRLAEATPVWMGAVAKVVARYPAAFWREAGLAGAAASRTGPLQEVHDMSGPGGRPAALFGFAAAQAVGPDFEQAVTAQLAQLFGPAAAEPETLHIQDWSGERWTAPPGVHHLADHSLFGHPLYRRSALDGRLHWASTETADRYAGHIEGALTAAERAVTASLTKQATAEEANSCSR</sequence>
<dbReference type="GO" id="GO:0016491">
    <property type="term" value="F:oxidoreductase activity"/>
    <property type="evidence" value="ECO:0007669"/>
    <property type="project" value="UniProtKB-KW"/>
</dbReference>
<dbReference type="InterPro" id="IPR050703">
    <property type="entry name" value="Flavin_MAO"/>
</dbReference>
<evidence type="ECO:0000256" key="1">
    <source>
        <dbReference type="ARBA" id="ARBA00001974"/>
    </source>
</evidence>
<dbReference type="AlphaFoldDB" id="A0A917XAD7"/>
<feature type="binding site" evidence="4">
    <location>
        <position position="247"/>
    </location>
    <ligand>
        <name>substrate</name>
    </ligand>
</feature>
<dbReference type="Pfam" id="PF13450">
    <property type="entry name" value="NAD_binding_8"/>
    <property type="match status" value="1"/>
</dbReference>
<comment type="similarity">
    <text evidence="2">Belongs to the flavin monoamine oxidase family.</text>
</comment>
<comment type="caution">
    <text evidence="6">The sequence shown here is derived from an EMBL/GenBank/DDBJ whole genome shotgun (WGS) entry which is preliminary data.</text>
</comment>